<evidence type="ECO:0000313" key="5">
    <source>
        <dbReference type="EMBL" id="CAH1429835.1"/>
    </source>
</evidence>
<evidence type="ECO:0000256" key="3">
    <source>
        <dbReference type="ARBA" id="ARBA00022679"/>
    </source>
</evidence>
<dbReference type="AlphaFoldDB" id="A0AAU9NHK3"/>
<keyword evidence="3" id="KW-0808">Transferase</keyword>
<dbReference type="Proteomes" id="UP001157418">
    <property type="component" value="Unassembled WGS sequence"/>
</dbReference>
<dbReference type="PANTHER" id="PTHR48046:SF1">
    <property type="entry name" value="GLYCOSYLTRANSFERASE-RELATED"/>
    <property type="match status" value="1"/>
</dbReference>
<comment type="function">
    <text evidence="4">May glycosylate diterpenes or flavonols in leaves.</text>
</comment>
<keyword evidence="11" id="KW-1185">Reference proteome</keyword>
<evidence type="ECO:0000313" key="8">
    <source>
        <dbReference type="EMBL" id="CAH1437287.1"/>
    </source>
</evidence>
<evidence type="ECO:0000313" key="6">
    <source>
        <dbReference type="EMBL" id="CAH1437283.1"/>
    </source>
</evidence>
<dbReference type="EMBL" id="CAKMRJ010004445">
    <property type="protein sequence ID" value="CAH1437283.1"/>
    <property type="molecule type" value="Genomic_DNA"/>
</dbReference>
<dbReference type="Pfam" id="PF00201">
    <property type="entry name" value="UDPGT"/>
    <property type="match status" value="1"/>
</dbReference>
<organism evidence="6 11">
    <name type="scientific">Lactuca virosa</name>
    <dbReference type="NCBI Taxonomy" id="75947"/>
    <lineage>
        <taxon>Eukaryota</taxon>
        <taxon>Viridiplantae</taxon>
        <taxon>Streptophyta</taxon>
        <taxon>Embryophyta</taxon>
        <taxon>Tracheophyta</taxon>
        <taxon>Spermatophyta</taxon>
        <taxon>Magnoliopsida</taxon>
        <taxon>eudicotyledons</taxon>
        <taxon>Gunneridae</taxon>
        <taxon>Pentapetalae</taxon>
        <taxon>asterids</taxon>
        <taxon>campanulids</taxon>
        <taxon>Asterales</taxon>
        <taxon>Asteraceae</taxon>
        <taxon>Cichorioideae</taxon>
        <taxon>Cichorieae</taxon>
        <taxon>Lactucinae</taxon>
        <taxon>Lactuca</taxon>
    </lineage>
</organism>
<proteinExistence type="inferred from homology"/>
<evidence type="ECO:0000313" key="11">
    <source>
        <dbReference type="Proteomes" id="UP001157418"/>
    </source>
</evidence>
<comment type="similarity">
    <text evidence="1">Belongs to the UDP-glycosyltransferase family.</text>
</comment>
<comment type="caution">
    <text evidence="6">The sequence shown here is derived from an EMBL/GenBank/DDBJ whole genome shotgun (WGS) entry which is preliminary data.</text>
</comment>
<dbReference type="EMBL" id="CAKMRJ010004445">
    <property type="protein sequence ID" value="CAH1437285.1"/>
    <property type="molecule type" value="Genomic_DNA"/>
</dbReference>
<dbReference type="EMBL" id="CAKMRJ010003153">
    <property type="protein sequence ID" value="CAH1429835.1"/>
    <property type="molecule type" value="Genomic_DNA"/>
</dbReference>
<name>A0AAU9NHK3_9ASTR</name>
<evidence type="ECO:0000256" key="1">
    <source>
        <dbReference type="ARBA" id="ARBA00009995"/>
    </source>
</evidence>
<evidence type="ECO:0000313" key="7">
    <source>
        <dbReference type="EMBL" id="CAH1437285.1"/>
    </source>
</evidence>
<dbReference type="Gene3D" id="3.40.50.2000">
    <property type="entry name" value="Glycogen Phosphorylase B"/>
    <property type="match status" value="2"/>
</dbReference>
<protein>
    <submittedName>
        <fullName evidence="6">Uncharacterized protein</fullName>
    </submittedName>
</protein>
<gene>
    <name evidence="5" type="ORF">LVIROSA_LOCUS16663</name>
    <name evidence="6" type="ORF">LVIROSA_LOCUS23620</name>
    <name evidence="7" type="ORF">LVIROSA_LOCUS23622</name>
    <name evidence="8" type="ORF">LVIROSA_LOCUS23624</name>
    <name evidence="9" type="ORF">LVIROSA_LOCUS23626</name>
    <name evidence="10" type="ORF">LVIROSA_LOCUS23628</name>
</gene>
<dbReference type="CDD" id="cd03784">
    <property type="entry name" value="GT1_Gtf-like"/>
    <property type="match status" value="1"/>
</dbReference>
<dbReference type="FunFam" id="3.40.50.2000:FF:000056">
    <property type="entry name" value="Glycosyltransferase"/>
    <property type="match status" value="1"/>
</dbReference>
<dbReference type="EMBL" id="CAKMRJ010004445">
    <property type="protein sequence ID" value="CAH1437287.1"/>
    <property type="molecule type" value="Genomic_DNA"/>
</dbReference>
<keyword evidence="2" id="KW-0328">Glycosyltransferase</keyword>
<dbReference type="InterPro" id="IPR002213">
    <property type="entry name" value="UDP_glucos_trans"/>
</dbReference>
<evidence type="ECO:0000256" key="2">
    <source>
        <dbReference type="ARBA" id="ARBA00022676"/>
    </source>
</evidence>
<evidence type="ECO:0000313" key="9">
    <source>
        <dbReference type="EMBL" id="CAH1437289.1"/>
    </source>
</evidence>
<evidence type="ECO:0000256" key="4">
    <source>
        <dbReference type="ARBA" id="ARBA00053747"/>
    </source>
</evidence>
<dbReference type="PANTHER" id="PTHR48046">
    <property type="entry name" value="UDP-GLYCOSYLTRANSFERASE 72E1"/>
    <property type="match status" value="1"/>
</dbReference>
<dbReference type="SUPFAM" id="SSF53756">
    <property type="entry name" value="UDP-Glycosyltransferase/glycogen phosphorylase"/>
    <property type="match status" value="1"/>
</dbReference>
<evidence type="ECO:0000313" key="10">
    <source>
        <dbReference type="EMBL" id="CAH1437291.1"/>
    </source>
</evidence>
<accession>A0AAU9NHK3</accession>
<reference evidence="6 11" key="1">
    <citation type="submission" date="2022-01" db="EMBL/GenBank/DDBJ databases">
        <authorList>
            <person name="Xiong W."/>
            <person name="Schranz E."/>
        </authorList>
    </citation>
    <scope>NUCLEOTIDE SEQUENCE [LARGE SCALE GENOMIC DNA]</scope>
</reference>
<dbReference type="EMBL" id="CAKMRJ010004445">
    <property type="protein sequence ID" value="CAH1437291.1"/>
    <property type="molecule type" value="Genomic_DNA"/>
</dbReference>
<sequence>MAKYVFVTCSAWCTGLISYSPVLDKKVAGQYVDQTEPFEIPGCKPFRPEDVMDPMLDRDDEAYRAYVNLAVGVTLADGFLINTWENLEPQSLHALRNIEILRSILKNKPVYTVGPITKKYEQVGLKSEVIEWVDKQPERSVIYVSFGSGGTLSAEQITELAWGLELSQQRFVWVVRPPAGHIRDGTFLESGYSGEPNGEPGYLPEGFLSGTREIGFVVHSWAPQVEILNHASVGVFLTHCGWNSMLESISSGVAMIAWALYAEQRMNATMLTEELKVAVRPEVLPMKKVVGREEVERMVRGLMEGEEGKAMTEKVKRLKEGGEEALSVNGSSYISTCRFVEDCWSRIQLPI</sequence>
<dbReference type="GO" id="GO:0008194">
    <property type="term" value="F:UDP-glycosyltransferase activity"/>
    <property type="evidence" value="ECO:0007669"/>
    <property type="project" value="InterPro"/>
</dbReference>
<dbReference type="EMBL" id="CAKMRJ010004445">
    <property type="protein sequence ID" value="CAH1437289.1"/>
    <property type="molecule type" value="Genomic_DNA"/>
</dbReference>